<name>K4NYR2_9PSEU</name>
<organism evidence="1">
    <name type="scientific">Streptoalloteichus sp. ATCC 53650</name>
    <dbReference type="NCBI Taxonomy" id="756733"/>
    <lineage>
        <taxon>Bacteria</taxon>
        <taxon>Bacillati</taxon>
        <taxon>Actinomycetota</taxon>
        <taxon>Actinomycetes</taxon>
        <taxon>Pseudonocardiales</taxon>
        <taxon>Pseudonocardiaceae</taxon>
        <taxon>Streptoalloteichus</taxon>
    </lineage>
</organism>
<evidence type="ECO:0000313" key="1">
    <source>
        <dbReference type="EMBL" id="AFV52130.1"/>
    </source>
</evidence>
<accession>K4NYR2</accession>
<dbReference type="SUPFAM" id="SSF51445">
    <property type="entry name" value="(Trans)glycosidases"/>
    <property type="match status" value="1"/>
</dbReference>
<dbReference type="InterPro" id="IPR029455">
    <property type="entry name" value="GHL15"/>
</dbReference>
<dbReference type="AlphaFoldDB" id="K4NYR2"/>
<dbReference type="Gene3D" id="3.20.20.80">
    <property type="entry name" value="Glycosidases"/>
    <property type="match status" value="1"/>
</dbReference>
<reference evidence="1" key="1">
    <citation type="journal article" date="2013" name="Proc. Natl. Acad. Sci. U.S.A.">
        <title>A new member of the 4-methylideneimidazole-5-one-containing aminomutase family from the enediyne kedarcidin biosynthetic pathway.</title>
        <authorList>
            <person name="Huang S.X."/>
            <person name="Lohman J.R."/>
            <person name="Huang T."/>
            <person name="Shen B."/>
        </authorList>
    </citation>
    <scope>NUCLEOTIDE SEQUENCE</scope>
    <source>
        <strain evidence="1">ATCC 53650</strain>
    </source>
</reference>
<dbReference type="InterPro" id="IPR017853">
    <property type="entry name" value="GH"/>
</dbReference>
<sequence length="401" mass="43541">MAATALLVGPSAVAGPPEADVVAGEIGVGEAQSFWLHLNSTPVSDEMAAAEAKRRQYVVLNAWEGDLLKKLKASNPKLTVLVYKDLSSTRSYACKNGADDQHLPTGVGFCAAEREHPDWFMTGPDGKRFEYSGYSGHWQMDIGNTAYQDAWATNVIKDAKGTGFDGVLMDNALFPCDAYHSGVCPKKYPTNEAFQAAYTSMLSNLKGRFAEAKLKTVANLSNARLHGNAWDTYIDHVDGGFDEWWLVFSDTDLVSEYPQGWSRQVAEITASEARGKIVMVQPHFTAGKDQPQRYAMASYYMAIGDKAAITPMARADAYGDPTPETPIYEWRLGQAAKPYYSVANNVFRRDFTCGTVVVNANPTNSAAVKVDLGGTHMDEKGANVTSVDLPGTSGAVLRKSC</sequence>
<protein>
    <submittedName>
        <fullName evidence="1">Uncharacterized protein</fullName>
    </submittedName>
</protein>
<dbReference type="Pfam" id="PF14885">
    <property type="entry name" value="GHL15"/>
    <property type="match status" value="1"/>
</dbReference>
<proteinExistence type="predicted"/>
<dbReference type="EMBL" id="JX679499">
    <property type="protein sequence ID" value="AFV52130.1"/>
    <property type="molecule type" value="Genomic_DNA"/>
</dbReference>